<dbReference type="Proteomes" id="UP000037069">
    <property type="component" value="Unassembled WGS sequence"/>
</dbReference>
<dbReference type="EMBL" id="JRES01000997">
    <property type="protein sequence ID" value="KNC26293.1"/>
    <property type="molecule type" value="Genomic_DNA"/>
</dbReference>
<name>A0A0L0C1R5_LUCCU</name>
<organism evidence="2 3">
    <name type="scientific">Lucilia cuprina</name>
    <name type="common">Green bottle fly</name>
    <name type="synonym">Australian sheep blowfly</name>
    <dbReference type="NCBI Taxonomy" id="7375"/>
    <lineage>
        <taxon>Eukaryota</taxon>
        <taxon>Metazoa</taxon>
        <taxon>Ecdysozoa</taxon>
        <taxon>Arthropoda</taxon>
        <taxon>Hexapoda</taxon>
        <taxon>Insecta</taxon>
        <taxon>Pterygota</taxon>
        <taxon>Neoptera</taxon>
        <taxon>Endopterygota</taxon>
        <taxon>Diptera</taxon>
        <taxon>Brachycera</taxon>
        <taxon>Muscomorpha</taxon>
        <taxon>Oestroidea</taxon>
        <taxon>Calliphoridae</taxon>
        <taxon>Luciliinae</taxon>
        <taxon>Lucilia</taxon>
    </lineage>
</organism>
<dbReference type="InterPro" id="IPR039679">
    <property type="entry name" value="NRBF2"/>
</dbReference>
<reference evidence="2 3" key="1">
    <citation type="journal article" date="2015" name="Nat. Commun.">
        <title>Lucilia cuprina genome unlocks parasitic fly biology to underpin future interventions.</title>
        <authorList>
            <person name="Anstead C.A."/>
            <person name="Korhonen P.K."/>
            <person name="Young N.D."/>
            <person name="Hall R.S."/>
            <person name="Jex A.R."/>
            <person name="Murali S.C."/>
            <person name="Hughes D.S."/>
            <person name="Lee S.F."/>
            <person name="Perry T."/>
            <person name="Stroehlein A.J."/>
            <person name="Ansell B.R."/>
            <person name="Breugelmans B."/>
            <person name="Hofmann A."/>
            <person name="Qu J."/>
            <person name="Dugan S."/>
            <person name="Lee S.L."/>
            <person name="Chao H."/>
            <person name="Dinh H."/>
            <person name="Han Y."/>
            <person name="Doddapaneni H.V."/>
            <person name="Worley K.C."/>
            <person name="Muzny D.M."/>
            <person name="Ioannidis P."/>
            <person name="Waterhouse R.M."/>
            <person name="Zdobnov E.M."/>
            <person name="James P.J."/>
            <person name="Bagnall N.H."/>
            <person name="Kotze A.C."/>
            <person name="Gibbs R.A."/>
            <person name="Richards S."/>
            <person name="Batterham P."/>
            <person name="Gasser R.B."/>
        </authorList>
    </citation>
    <scope>NUCLEOTIDE SEQUENCE [LARGE SCALE GENOMIC DNA]</scope>
    <source>
        <strain evidence="2 3">LS</strain>
        <tissue evidence="2">Full body</tissue>
    </source>
</reference>
<proteinExistence type="predicted"/>
<dbReference type="SUPFAM" id="SSF140361">
    <property type="entry name" value="MIT domain-like"/>
    <property type="match status" value="1"/>
</dbReference>
<protein>
    <recommendedName>
        <fullName evidence="1">Nuclear receptor-binding factor 2 MIT domain-containing protein</fullName>
    </recommendedName>
</protein>
<evidence type="ECO:0000313" key="2">
    <source>
        <dbReference type="EMBL" id="KNC26293.1"/>
    </source>
</evidence>
<evidence type="ECO:0000313" key="3">
    <source>
        <dbReference type="Proteomes" id="UP000037069"/>
    </source>
</evidence>
<dbReference type="Pfam" id="PF17169">
    <property type="entry name" value="NRBF2_MIT"/>
    <property type="match status" value="1"/>
</dbReference>
<dbReference type="PANTHER" id="PTHR14964:SF2">
    <property type="entry name" value="NUCLEAR RECEPTOR-BINDING FACTOR 2"/>
    <property type="match status" value="1"/>
</dbReference>
<dbReference type="OrthoDB" id="3694230at2759"/>
<feature type="domain" description="Nuclear receptor-binding factor 2 MIT" evidence="1">
    <location>
        <begin position="4"/>
        <end position="80"/>
    </location>
</feature>
<accession>A0A0L0C1R5</accession>
<dbReference type="PANTHER" id="PTHR14964">
    <property type="entry name" value="NUCLEAR RECEPTOR BINDING FACTOR 2"/>
    <property type="match status" value="1"/>
</dbReference>
<dbReference type="AlphaFoldDB" id="A0A0L0C1R5"/>
<dbReference type="OMA" id="DAYKNVQ"/>
<keyword evidence="3" id="KW-1185">Reference proteome</keyword>
<gene>
    <name evidence="2" type="ORF">FF38_01159</name>
</gene>
<dbReference type="InterPro" id="IPR033393">
    <property type="entry name" value="NRBF2_MIT"/>
</dbReference>
<comment type="caution">
    <text evidence="2">The sequence shown here is derived from an EMBL/GenBank/DDBJ whole genome shotgun (WGS) entry which is preliminary data.</text>
</comment>
<dbReference type="STRING" id="7375.A0A0L0C1R5"/>
<dbReference type="Gene3D" id="1.20.58.80">
    <property type="entry name" value="Phosphotransferase system, lactose/cellobiose-type IIA subunit"/>
    <property type="match status" value="1"/>
</dbReference>
<dbReference type="GO" id="GO:0006914">
    <property type="term" value="P:autophagy"/>
    <property type="evidence" value="ECO:0007669"/>
    <property type="project" value="InterPro"/>
</dbReference>
<sequence length="222" mass="25711">MDCAPLNLAHFHERRADKLIKRHRYEEAFKAIETSLLYVDDAYKNVKIPKSLEVLNTQKWDYERKLKQIQMRKIQYERMKSKEIVPSVQIEVAPINSNNLKTDIVNAQSIARSIDKTIKEFNDKYGSTLMENVQRMEMQTLKDNNHGNIMTQEQIAKVSTDNGKEMLAENLETNLRRLSLMDNHLLSTDDDLPSLAPLELPSFDYSAFDVTSTSGLVENFQK</sequence>
<evidence type="ECO:0000259" key="1">
    <source>
        <dbReference type="Pfam" id="PF17169"/>
    </source>
</evidence>